<dbReference type="InterPro" id="IPR036196">
    <property type="entry name" value="Ptyr_pPase_sf"/>
</dbReference>
<evidence type="ECO:0000256" key="1">
    <source>
        <dbReference type="ARBA" id="ARBA00022849"/>
    </source>
</evidence>
<comment type="caution">
    <text evidence="3">The sequence shown here is derived from an EMBL/GenBank/DDBJ whole genome shotgun (WGS) entry which is preliminary data.</text>
</comment>
<dbReference type="EMBL" id="SSCJ01000010">
    <property type="protein sequence ID" value="MDI4510593.1"/>
    <property type="molecule type" value="Genomic_DNA"/>
</dbReference>
<dbReference type="SMART" id="SM00226">
    <property type="entry name" value="LMWPc"/>
    <property type="match status" value="1"/>
</dbReference>
<feature type="domain" description="Phosphotyrosine protein phosphatase I" evidence="2">
    <location>
        <begin position="18"/>
        <end position="155"/>
    </location>
</feature>
<dbReference type="InterPro" id="IPR023485">
    <property type="entry name" value="Ptyr_pPase"/>
</dbReference>
<reference evidence="3" key="1">
    <citation type="submission" date="2019-04" db="EMBL/GenBank/DDBJ databases">
        <title>Moraxella osloensis CCUG 73412, isolated from corneal scrapings as causative agent of keratitis.</title>
        <authorList>
            <person name="Connolly G."/>
            <person name="Jaen-Luchoro D."/>
            <person name="Pinyeiro-Iglesias B."/>
            <person name="Curry A."/>
            <person name="Knowles S."/>
            <person name="Moore E.R.B."/>
        </authorList>
    </citation>
    <scope>NUCLEOTIDE SEQUENCE</scope>
    <source>
        <strain evidence="3">CCUG 73412</strain>
    </source>
</reference>
<evidence type="ECO:0000313" key="3">
    <source>
        <dbReference type="EMBL" id="MDI4510593.1"/>
    </source>
</evidence>
<keyword evidence="1" id="KW-0059">Arsenical resistance</keyword>
<dbReference type="CDD" id="cd16345">
    <property type="entry name" value="LMWP_ArsC"/>
    <property type="match status" value="1"/>
</dbReference>
<sequence>MLTVRRMMTRDLLMTQPYNVLFLCKHNASRSLMAEAILNKIGGDRFVAYSAGVEPSPSAHPFTLEVLKQEGYDVTGLAPKSVNQFLQDSAPKIDLVIGLCNSLQQHADIDGKFLLTAHWHINDTDSVSADSDMERAAFSQVLRQLSQRIHLLTNLPEDKIEHLAHPSADA</sequence>
<dbReference type="Gene3D" id="3.40.50.2300">
    <property type="match status" value="1"/>
</dbReference>
<organism evidence="3">
    <name type="scientific">Faucicola osloensis</name>
    <name type="common">Moraxella osloensis</name>
    <dbReference type="NCBI Taxonomy" id="34062"/>
    <lineage>
        <taxon>Bacteria</taxon>
        <taxon>Pseudomonadati</taxon>
        <taxon>Pseudomonadota</taxon>
        <taxon>Gammaproteobacteria</taxon>
        <taxon>Moraxellales</taxon>
        <taxon>Moraxellaceae</taxon>
        <taxon>Faucicola</taxon>
    </lineage>
</organism>
<proteinExistence type="predicted"/>
<protein>
    <submittedName>
        <fullName evidence="3">Arsenate reductase ArsC</fullName>
    </submittedName>
</protein>
<dbReference type="GO" id="GO:0046685">
    <property type="term" value="P:response to arsenic-containing substance"/>
    <property type="evidence" value="ECO:0007669"/>
    <property type="project" value="UniProtKB-KW"/>
</dbReference>
<gene>
    <name evidence="3" type="ORF">E6P75_10295</name>
</gene>
<dbReference type="AlphaFoldDB" id="A0AAW6TGA6"/>
<dbReference type="PANTHER" id="PTHR43428:SF1">
    <property type="entry name" value="ARSENATE REDUCTASE"/>
    <property type="match status" value="1"/>
</dbReference>
<accession>A0AAW6TGA6</accession>
<dbReference type="PANTHER" id="PTHR43428">
    <property type="entry name" value="ARSENATE REDUCTASE"/>
    <property type="match status" value="1"/>
</dbReference>
<evidence type="ECO:0000259" key="2">
    <source>
        <dbReference type="SMART" id="SM00226"/>
    </source>
</evidence>
<name>A0AAW6TGA6_FAUOS</name>
<dbReference type="SUPFAM" id="SSF52788">
    <property type="entry name" value="Phosphotyrosine protein phosphatases I"/>
    <property type="match status" value="1"/>
</dbReference>
<dbReference type="Pfam" id="PF01451">
    <property type="entry name" value="LMWPc"/>
    <property type="match status" value="1"/>
</dbReference>